<dbReference type="SMART" id="SM01091">
    <property type="entry name" value="CorC_HlyC"/>
    <property type="match status" value="1"/>
</dbReference>
<dbReference type="CDD" id="cd04590">
    <property type="entry name" value="CBS_pair_CorC_HlyC_assoc"/>
    <property type="match status" value="1"/>
</dbReference>
<dbReference type="STRING" id="1123384.AJ81_09895"/>
<name>A0A0X1KSY8_9THEM</name>
<dbReference type="OrthoDB" id="9798188at2"/>
<evidence type="ECO:0000313" key="12">
    <source>
        <dbReference type="EMBL" id="AJC74438.1"/>
    </source>
</evidence>
<evidence type="ECO:0000256" key="7">
    <source>
        <dbReference type="PROSITE-ProRule" id="PRU00703"/>
    </source>
</evidence>
<evidence type="ECO:0000256" key="1">
    <source>
        <dbReference type="ARBA" id="ARBA00004141"/>
    </source>
</evidence>
<dbReference type="InterPro" id="IPR000644">
    <property type="entry name" value="CBS_dom"/>
</dbReference>
<dbReference type="PaxDb" id="1123384-AJ81_09895"/>
<protein>
    <submittedName>
        <fullName evidence="12">Hemolysin</fullName>
    </submittedName>
</protein>
<dbReference type="InterPro" id="IPR002550">
    <property type="entry name" value="CNNM"/>
</dbReference>
<evidence type="ECO:0000256" key="2">
    <source>
        <dbReference type="ARBA" id="ARBA00022692"/>
    </source>
</evidence>
<keyword evidence="13" id="KW-1185">Reference proteome</keyword>
<dbReference type="GO" id="GO:0050660">
    <property type="term" value="F:flavin adenine dinucleotide binding"/>
    <property type="evidence" value="ECO:0007669"/>
    <property type="project" value="InterPro"/>
</dbReference>
<keyword evidence="4 8" id="KW-1133">Transmembrane helix</keyword>
<evidence type="ECO:0000256" key="5">
    <source>
        <dbReference type="ARBA" id="ARBA00023122"/>
    </source>
</evidence>
<keyword evidence="2 8" id="KW-0812">Transmembrane</keyword>
<dbReference type="FunFam" id="3.10.580.10:FF:000002">
    <property type="entry name" value="Magnesium/cobalt efflux protein CorC"/>
    <property type="match status" value="1"/>
</dbReference>
<dbReference type="Pfam" id="PF00571">
    <property type="entry name" value="CBS"/>
    <property type="match status" value="2"/>
</dbReference>
<feature type="domain" description="CBS" evidence="10">
    <location>
        <begin position="205"/>
        <end position="265"/>
    </location>
</feature>
<feature type="transmembrane region" description="Helical" evidence="9">
    <location>
        <begin position="87"/>
        <end position="105"/>
    </location>
</feature>
<dbReference type="SUPFAM" id="SSF56176">
    <property type="entry name" value="FAD-binding/transporter-associated domain-like"/>
    <property type="match status" value="1"/>
</dbReference>
<keyword evidence="5 7" id="KW-0129">CBS domain</keyword>
<comment type="subcellular location">
    <subcellularLocation>
        <location evidence="1">Membrane</location>
        <topology evidence="1">Multi-pass membrane protein</topology>
    </subcellularLocation>
</comment>
<evidence type="ECO:0000256" key="9">
    <source>
        <dbReference type="SAM" id="Phobius"/>
    </source>
</evidence>
<dbReference type="KEGG" id="phy:AJ81_09895"/>
<accession>A0A0X1KSY8</accession>
<dbReference type="RefSeq" id="WP_031502566.1">
    <property type="nucleotide sequence ID" value="NC_022795.1"/>
</dbReference>
<dbReference type="PATRIC" id="fig|1123384.7.peg.1986"/>
<dbReference type="SMART" id="SM00116">
    <property type="entry name" value="CBS"/>
    <property type="match status" value="2"/>
</dbReference>
<dbReference type="InterPro" id="IPR044751">
    <property type="entry name" value="Ion_transp-like_CBS"/>
</dbReference>
<dbReference type="InterPro" id="IPR016169">
    <property type="entry name" value="FAD-bd_PCMH_sub2"/>
</dbReference>
<dbReference type="InterPro" id="IPR036318">
    <property type="entry name" value="FAD-bd_PCMH-like_sf"/>
</dbReference>
<evidence type="ECO:0000256" key="3">
    <source>
        <dbReference type="ARBA" id="ARBA00022737"/>
    </source>
</evidence>
<dbReference type="Pfam" id="PF03471">
    <property type="entry name" value="CorC_HlyC"/>
    <property type="match status" value="1"/>
</dbReference>
<dbReference type="Gene3D" id="3.10.580.10">
    <property type="entry name" value="CBS-domain"/>
    <property type="match status" value="1"/>
</dbReference>
<dbReference type="PROSITE" id="PS51846">
    <property type="entry name" value="CNNM"/>
    <property type="match status" value="1"/>
</dbReference>
<dbReference type="AlphaFoldDB" id="A0A0X1KSY8"/>
<sequence length="433" mass="48863">MEDPYGSLLQLLIMILLLAFSALFSASETALTSLSRLKLIKKNEQESIHRVNRMLTAVLIMNNFVNLMLSSVATLLFVRLFSNLNEGLVALLGTIFVTLIVLVVGEISPKIYAREYSERVYQRVDRLLRFLDRVLAPLINPLLHISNLLVRLLGGKAMEDAPFITTEDIINAVSAGTEGGTISKQEGMIVERTFEMSETDIKEIMTPRVDVVAISESATIEEFIKLVNEEGYSRIPVYKEDIDDIVGICYVKDAVGLIEELGWEVARNKKVSEIMREPIFVPETMKVSTLLRVFKEKKMHMAIVVDEFGGTAGIVTLEDILEELVGEIMDEYDYDETSGIKKVTENSYMVRGTTPLNDIERELDVEFPPTEHETLAGYLLEQFQRIPSVGEELDVNGFHFKIVAATKSKIERVLMTIKRGETNERDQVDRKSD</sequence>
<reference evidence="12 13" key="1">
    <citation type="submission" date="2014-01" db="EMBL/GenBank/DDBJ databases">
        <title>Genome sequencing of Thermotog hypogea.</title>
        <authorList>
            <person name="Zhang X."/>
            <person name="Alvare G."/>
            <person name="Fristensky B."/>
            <person name="Chen L."/>
            <person name="Suen T."/>
            <person name="Chen Q."/>
            <person name="Ma K."/>
        </authorList>
    </citation>
    <scope>NUCLEOTIDE SEQUENCE [LARGE SCALE GENOMIC DNA]</scope>
    <source>
        <strain evidence="12 13">DSM 11164</strain>
    </source>
</reference>
<evidence type="ECO:0000259" key="11">
    <source>
        <dbReference type="PROSITE" id="PS51846"/>
    </source>
</evidence>
<dbReference type="Pfam" id="PF01595">
    <property type="entry name" value="CNNM"/>
    <property type="match status" value="1"/>
</dbReference>
<dbReference type="EMBL" id="CP007141">
    <property type="protein sequence ID" value="AJC74438.1"/>
    <property type="molecule type" value="Genomic_DNA"/>
</dbReference>
<feature type="transmembrane region" description="Helical" evidence="9">
    <location>
        <begin position="12"/>
        <end position="34"/>
    </location>
</feature>
<dbReference type="Gene3D" id="3.30.465.10">
    <property type="match status" value="1"/>
</dbReference>
<dbReference type="Proteomes" id="UP000077469">
    <property type="component" value="Chromosome"/>
</dbReference>
<organism evidence="12 13">
    <name type="scientific">Pseudothermotoga hypogea DSM 11164 = NBRC 106472</name>
    <dbReference type="NCBI Taxonomy" id="1123384"/>
    <lineage>
        <taxon>Bacteria</taxon>
        <taxon>Thermotogati</taxon>
        <taxon>Thermotogota</taxon>
        <taxon>Thermotogae</taxon>
        <taxon>Thermotogales</taxon>
        <taxon>Thermotogaceae</taxon>
        <taxon>Pseudothermotoga</taxon>
    </lineage>
</organism>
<dbReference type="PANTHER" id="PTHR22777:SF17">
    <property type="entry name" value="UPF0053 PROTEIN SLL0260"/>
    <property type="match status" value="1"/>
</dbReference>
<evidence type="ECO:0000256" key="6">
    <source>
        <dbReference type="ARBA" id="ARBA00023136"/>
    </source>
</evidence>
<evidence type="ECO:0000256" key="8">
    <source>
        <dbReference type="PROSITE-ProRule" id="PRU01193"/>
    </source>
</evidence>
<keyword evidence="6 8" id="KW-0472">Membrane</keyword>
<keyword evidence="3" id="KW-0677">Repeat</keyword>
<evidence type="ECO:0000259" key="10">
    <source>
        <dbReference type="PROSITE" id="PS51371"/>
    </source>
</evidence>
<feature type="domain" description="CBS" evidence="10">
    <location>
        <begin position="274"/>
        <end position="331"/>
    </location>
</feature>
<evidence type="ECO:0000256" key="4">
    <source>
        <dbReference type="ARBA" id="ARBA00022989"/>
    </source>
</evidence>
<dbReference type="GO" id="GO:0005886">
    <property type="term" value="C:plasma membrane"/>
    <property type="evidence" value="ECO:0007669"/>
    <property type="project" value="TreeGrafter"/>
</dbReference>
<dbReference type="PANTHER" id="PTHR22777">
    <property type="entry name" value="HEMOLYSIN-RELATED"/>
    <property type="match status" value="1"/>
</dbReference>
<feature type="transmembrane region" description="Helical" evidence="9">
    <location>
        <begin position="55"/>
        <end position="81"/>
    </location>
</feature>
<dbReference type="SUPFAM" id="SSF54631">
    <property type="entry name" value="CBS-domain pair"/>
    <property type="match status" value="1"/>
</dbReference>
<evidence type="ECO:0000313" key="13">
    <source>
        <dbReference type="Proteomes" id="UP000077469"/>
    </source>
</evidence>
<dbReference type="InterPro" id="IPR046342">
    <property type="entry name" value="CBS_dom_sf"/>
</dbReference>
<dbReference type="PROSITE" id="PS51371">
    <property type="entry name" value="CBS"/>
    <property type="match status" value="2"/>
</dbReference>
<feature type="domain" description="CNNM transmembrane" evidence="11">
    <location>
        <begin position="3"/>
        <end position="186"/>
    </location>
</feature>
<gene>
    <name evidence="12" type="ORF">AJ81_09895</name>
</gene>
<proteinExistence type="predicted"/>
<dbReference type="InterPro" id="IPR005170">
    <property type="entry name" value="Transptr-assoc_dom"/>
</dbReference>